<dbReference type="EMBL" id="JACRSX010000003">
    <property type="protein sequence ID" value="MBC8561805.1"/>
    <property type="molecule type" value="Genomic_DNA"/>
</dbReference>
<dbReference type="EC" id="3.1.3.15" evidence="3 8"/>
<protein>
    <recommendedName>
        <fullName evidence="3 8">Histidinol-phosphatase</fullName>
        <shortName evidence="8">HolPase</shortName>
        <ecNumber evidence="3 8">3.1.3.15</ecNumber>
    </recommendedName>
</protein>
<evidence type="ECO:0000256" key="8">
    <source>
        <dbReference type="RuleBase" id="RU366003"/>
    </source>
</evidence>
<dbReference type="Proteomes" id="UP000606193">
    <property type="component" value="Unassembled WGS sequence"/>
</dbReference>
<evidence type="ECO:0000256" key="4">
    <source>
        <dbReference type="ARBA" id="ARBA00022605"/>
    </source>
</evidence>
<dbReference type="Gene3D" id="3.20.20.140">
    <property type="entry name" value="Metal-dependent hydrolases"/>
    <property type="match status" value="1"/>
</dbReference>
<keyword evidence="4 8" id="KW-0028">Amino-acid biosynthesis</keyword>
<evidence type="ECO:0000256" key="7">
    <source>
        <dbReference type="ARBA" id="ARBA00049158"/>
    </source>
</evidence>
<gene>
    <name evidence="10" type="ORF">H8704_04035</name>
</gene>
<evidence type="ECO:0000256" key="3">
    <source>
        <dbReference type="ARBA" id="ARBA00013085"/>
    </source>
</evidence>
<evidence type="ECO:0000256" key="6">
    <source>
        <dbReference type="ARBA" id="ARBA00023102"/>
    </source>
</evidence>
<proteinExistence type="inferred from homology"/>
<comment type="catalytic activity">
    <reaction evidence="7 8">
        <text>L-histidinol phosphate + H2O = L-histidinol + phosphate</text>
        <dbReference type="Rhea" id="RHEA:14465"/>
        <dbReference type="ChEBI" id="CHEBI:15377"/>
        <dbReference type="ChEBI" id="CHEBI:43474"/>
        <dbReference type="ChEBI" id="CHEBI:57699"/>
        <dbReference type="ChEBI" id="CHEBI:57980"/>
        <dbReference type="EC" id="3.1.3.15"/>
    </reaction>
</comment>
<dbReference type="PANTHER" id="PTHR21039:SF0">
    <property type="entry name" value="HISTIDINOL-PHOSPHATASE"/>
    <property type="match status" value="1"/>
</dbReference>
<reference evidence="10 11" key="1">
    <citation type="submission" date="2020-08" db="EMBL/GenBank/DDBJ databases">
        <title>Genome public.</title>
        <authorList>
            <person name="Liu C."/>
            <person name="Sun Q."/>
        </authorList>
    </citation>
    <scope>NUCLEOTIDE SEQUENCE [LARGE SCALE GENOMIC DNA]</scope>
    <source>
        <strain evidence="10 11">NSJ-37</strain>
    </source>
</reference>
<keyword evidence="6 8" id="KW-0368">Histidine biosynthesis</keyword>
<comment type="pathway">
    <text evidence="1 8">Amino-acid biosynthesis; L-histidine biosynthesis; L-histidine from 5-phospho-alpha-D-ribose 1-diphosphate: step 8/9.</text>
</comment>
<comment type="similarity">
    <text evidence="2 8">Belongs to the PHP hydrolase family. HisK subfamily.</text>
</comment>
<dbReference type="InterPro" id="IPR010140">
    <property type="entry name" value="Histidinol_P_phosphatase_HisJ"/>
</dbReference>
<evidence type="ECO:0000259" key="9">
    <source>
        <dbReference type="Pfam" id="PF02811"/>
    </source>
</evidence>
<evidence type="ECO:0000313" key="10">
    <source>
        <dbReference type="EMBL" id="MBC8561805.1"/>
    </source>
</evidence>
<dbReference type="Pfam" id="PF02811">
    <property type="entry name" value="PHP"/>
    <property type="match status" value="1"/>
</dbReference>
<comment type="caution">
    <text evidence="10">The sequence shown here is derived from an EMBL/GenBank/DDBJ whole genome shotgun (WGS) entry which is preliminary data.</text>
</comment>
<organism evidence="10 11">
    <name type="scientific">Jutongia huaianensis</name>
    <dbReference type="NCBI Taxonomy" id="2763668"/>
    <lineage>
        <taxon>Bacteria</taxon>
        <taxon>Bacillati</taxon>
        <taxon>Bacillota</taxon>
        <taxon>Clostridia</taxon>
        <taxon>Lachnospirales</taxon>
        <taxon>Lachnospiraceae</taxon>
        <taxon>Jutongia</taxon>
    </lineage>
</organism>
<feature type="domain" description="PHP" evidence="9">
    <location>
        <begin position="4"/>
        <end position="208"/>
    </location>
</feature>
<evidence type="ECO:0000313" key="11">
    <source>
        <dbReference type="Proteomes" id="UP000606193"/>
    </source>
</evidence>
<evidence type="ECO:0000256" key="1">
    <source>
        <dbReference type="ARBA" id="ARBA00004970"/>
    </source>
</evidence>
<evidence type="ECO:0000256" key="5">
    <source>
        <dbReference type="ARBA" id="ARBA00022801"/>
    </source>
</evidence>
<accession>A0ABR7MZL3</accession>
<dbReference type="SUPFAM" id="SSF89550">
    <property type="entry name" value="PHP domain-like"/>
    <property type="match status" value="1"/>
</dbReference>
<dbReference type="NCBIfam" id="TIGR01856">
    <property type="entry name" value="hisJ_fam"/>
    <property type="match status" value="1"/>
</dbReference>
<keyword evidence="5 8" id="KW-0378">Hydrolase</keyword>
<name>A0ABR7MZL3_9FIRM</name>
<evidence type="ECO:0000256" key="2">
    <source>
        <dbReference type="ARBA" id="ARBA00009152"/>
    </source>
</evidence>
<dbReference type="PANTHER" id="PTHR21039">
    <property type="entry name" value="HISTIDINOL PHOSPHATASE-RELATED"/>
    <property type="match status" value="1"/>
</dbReference>
<dbReference type="InterPro" id="IPR004013">
    <property type="entry name" value="PHP_dom"/>
</dbReference>
<keyword evidence="11" id="KW-1185">Reference proteome</keyword>
<sequence>MRSDNHVHTSFSTDSDTPMEAMVQRGIELGLDSVCFTDHIDYDFPDTGNGVEFLFEMEPYFEMLSFLQGKYPQFEIRRGVELGLKPDLAQRCNALIQTHPFDFVIGSTHLVDDTDPYYPSFWEQFSEKDGIRRYYEITMENIRTDTKFDVYGHIDYIIRYTPTQQKNKAQGIIDEAYMDRCFRDSSDMIDEILRLLLAKGKGIEVNTAGIKYGLGHTNPQEKVLKRYRELGGEIITVGSDAHETKHLAYAFEGIPELLRKCGFRYYTEFRKRKPEMIPL</sequence>
<dbReference type="InterPro" id="IPR016195">
    <property type="entry name" value="Pol/histidinol_Pase-like"/>
</dbReference>